<sequence>MEKTYIFKSKLVLMSHSIARISHYFISFLELAIAILLGVSVLLSLFKLAGEAVDLAVTATFQRQHFVTFLDEALLMIVSIDLMRTLITGIQEKHISVIIVIEAALIFIVREIITMELRDVSETRLLIYVVVFGALFVAWLIGRRQVGIQSQDEV</sequence>
<evidence type="ECO:0008006" key="9">
    <source>
        <dbReference type="Google" id="ProtNLM"/>
    </source>
</evidence>
<comment type="subcellular location">
    <subcellularLocation>
        <location evidence="1">Cell membrane</location>
        <topology evidence="1">Multi-pass membrane protein</topology>
    </subcellularLocation>
</comment>
<dbReference type="GO" id="GO:0005886">
    <property type="term" value="C:plasma membrane"/>
    <property type="evidence" value="ECO:0007669"/>
    <property type="project" value="UniProtKB-SubCell"/>
</dbReference>
<feature type="transmembrane region" description="Helical" evidence="6">
    <location>
        <begin position="21"/>
        <end position="46"/>
    </location>
</feature>
<evidence type="ECO:0000256" key="1">
    <source>
        <dbReference type="ARBA" id="ARBA00004651"/>
    </source>
</evidence>
<evidence type="ECO:0000313" key="8">
    <source>
        <dbReference type="Proteomes" id="UP000266720"/>
    </source>
</evidence>
<feature type="transmembrane region" description="Helical" evidence="6">
    <location>
        <begin position="125"/>
        <end position="142"/>
    </location>
</feature>
<keyword evidence="2" id="KW-1003">Cell membrane</keyword>
<organism evidence="7 8">
    <name type="scientific">Thermofilum adornatum 1505</name>
    <dbReference type="NCBI Taxonomy" id="697581"/>
    <lineage>
        <taxon>Archaea</taxon>
        <taxon>Thermoproteota</taxon>
        <taxon>Thermoprotei</taxon>
        <taxon>Thermofilales</taxon>
        <taxon>Thermofilaceae</taxon>
        <taxon>Thermofilum</taxon>
    </lineage>
</organism>
<reference evidence="8" key="1">
    <citation type="book" date="2010" name="EXTREMOPHILES" publisher="0:0-0">
        <title>Complete genome sequences of ten hyperthermophilic archaea reveal their metabolic capabilities and possible ecological roles.</title>
        <editorList>
            <person name="?"/>
        </editorList>
        <authorList>
            <person name="Ravin N.V."/>
            <person name="Mardanov A.V."/>
            <person name="Bonch-Osmolovskaya E.A."/>
            <person name="Skryabin K.G."/>
        </authorList>
    </citation>
    <scope>NUCLEOTIDE SEQUENCE [LARGE SCALE GENOMIC DNA]</scope>
    <source>
        <strain evidence="8">1505</strain>
    </source>
</reference>
<feature type="transmembrane region" description="Helical" evidence="6">
    <location>
        <begin position="66"/>
        <end position="83"/>
    </location>
</feature>
<keyword evidence="3 6" id="KW-0812">Transmembrane</keyword>
<dbReference type="Proteomes" id="UP000266720">
    <property type="component" value="Chromosome"/>
</dbReference>
<proteinExistence type="predicted"/>
<keyword evidence="4 6" id="KW-1133">Transmembrane helix</keyword>
<evidence type="ECO:0000313" key="7">
    <source>
        <dbReference type="EMBL" id="AJB42495.1"/>
    </source>
</evidence>
<evidence type="ECO:0000256" key="5">
    <source>
        <dbReference type="ARBA" id="ARBA00023136"/>
    </source>
</evidence>
<gene>
    <name evidence="7" type="ORF">TCARB_1449</name>
</gene>
<keyword evidence="5 6" id="KW-0472">Membrane</keyword>
<name>A0A3G1A8F8_9CREN</name>
<evidence type="ECO:0000256" key="2">
    <source>
        <dbReference type="ARBA" id="ARBA00022475"/>
    </source>
</evidence>
<evidence type="ECO:0000256" key="3">
    <source>
        <dbReference type="ARBA" id="ARBA00022692"/>
    </source>
</evidence>
<feature type="transmembrane region" description="Helical" evidence="6">
    <location>
        <begin position="95"/>
        <end position="113"/>
    </location>
</feature>
<accession>A0A3G1A8F8</accession>
<evidence type="ECO:0000256" key="4">
    <source>
        <dbReference type="ARBA" id="ARBA00022989"/>
    </source>
</evidence>
<dbReference type="AlphaFoldDB" id="A0A3G1A8F8"/>
<protein>
    <recommendedName>
        <fullName evidence="9">Phosphate-starvation-inducible E-like protein</fullName>
    </recommendedName>
</protein>
<dbReference type="InterPro" id="IPR020948">
    <property type="entry name" value="P_starv_induced_PsiE-like"/>
</dbReference>
<evidence type="ECO:0000256" key="6">
    <source>
        <dbReference type="SAM" id="Phobius"/>
    </source>
</evidence>
<dbReference type="EMBL" id="CP007493">
    <property type="protein sequence ID" value="AJB42495.1"/>
    <property type="molecule type" value="Genomic_DNA"/>
</dbReference>
<dbReference type="KEGG" id="tcb:TCARB_1449"/>
<dbReference type="Pfam" id="PF06146">
    <property type="entry name" value="PsiE"/>
    <property type="match status" value="1"/>
</dbReference>